<keyword evidence="7" id="KW-0472">Membrane</keyword>
<dbReference type="EMBL" id="CP014224">
    <property type="protein sequence ID" value="ANW96122.1"/>
    <property type="molecule type" value="Genomic_DNA"/>
</dbReference>
<dbReference type="InterPro" id="IPR036890">
    <property type="entry name" value="HATPase_C_sf"/>
</dbReference>
<dbReference type="InterPro" id="IPR001789">
    <property type="entry name" value="Sig_transdc_resp-reg_receiver"/>
</dbReference>
<evidence type="ECO:0000256" key="2">
    <source>
        <dbReference type="ARBA" id="ARBA00012438"/>
    </source>
</evidence>
<gene>
    <name evidence="11" type="ORF">AXE80_07455</name>
</gene>
<evidence type="ECO:0000256" key="7">
    <source>
        <dbReference type="SAM" id="Phobius"/>
    </source>
</evidence>
<dbReference type="STRING" id="1790137.AXE80_07455"/>
<dbReference type="Pfam" id="PF07495">
    <property type="entry name" value="Y_Y_Y"/>
    <property type="match status" value="1"/>
</dbReference>
<evidence type="ECO:0000313" key="12">
    <source>
        <dbReference type="Proteomes" id="UP000092967"/>
    </source>
</evidence>
<comment type="catalytic activity">
    <reaction evidence="1">
        <text>ATP + protein L-histidine = ADP + protein N-phospho-L-histidine.</text>
        <dbReference type="EC" id="2.7.13.3"/>
    </reaction>
</comment>
<dbReference type="PROSITE" id="PS50109">
    <property type="entry name" value="HIS_KIN"/>
    <property type="match status" value="1"/>
</dbReference>
<dbReference type="CDD" id="cd00075">
    <property type="entry name" value="HATPase"/>
    <property type="match status" value="1"/>
</dbReference>
<dbReference type="PANTHER" id="PTHR43547">
    <property type="entry name" value="TWO-COMPONENT HISTIDINE KINASE"/>
    <property type="match status" value="1"/>
</dbReference>
<dbReference type="SUPFAM" id="SSF52172">
    <property type="entry name" value="CheY-like"/>
    <property type="match status" value="1"/>
</dbReference>
<dbReference type="SMART" id="SM00448">
    <property type="entry name" value="REC"/>
    <property type="match status" value="1"/>
</dbReference>
<dbReference type="CDD" id="cd00082">
    <property type="entry name" value="HisKA"/>
    <property type="match status" value="1"/>
</dbReference>
<dbReference type="InterPro" id="IPR018060">
    <property type="entry name" value="HTH_AraC"/>
</dbReference>
<dbReference type="SUPFAM" id="SSF46689">
    <property type="entry name" value="Homeodomain-like"/>
    <property type="match status" value="1"/>
</dbReference>
<evidence type="ECO:0000256" key="6">
    <source>
        <dbReference type="PROSITE-ProRule" id="PRU00169"/>
    </source>
</evidence>
<dbReference type="PROSITE" id="PS50110">
    <property type="entry name" value="RESPONSE_REGULATORY"/>
    <property type="match status" value="1"/>
</dbReference>
<dbReference type="EC" id="2.7.13.3" evidence="2"/>
<dbReference type="Proteomes" id="UP000092967">
    <property type="component" value="Chromosome"/>
</dbReference>
<protein>
    <recommendedName>
        <fullName evidence="2">histidine kinase</fullName>
        <ecNumber evidence="2">2.7.13.3</ecNumber>
    </recommendedName>
</protein>
<dbReference type="PANTHER" id="PTHR43547:SF2">
    <property type="entry name" value="HYBRID SIGNAL TRANSDUCTION HISTIDINE KINASE C"/>
    <property type="match status" value="1"/>
</dbReference>
<dbReference type="SUPFAM" id="SSF63829">
    <property type="entry name" value="Calcium-dependent phosphotriesterase"/>
    <property type="match status" value="2"/>
</dbReference>
<keyword evidence="12" id="KW-1185">Reference proteome</keyword>
<keyword evidence="3 6" id="KW-0597">Phosphoprotein</keyword>
<dbReference type="GO" id="GO:0000155">
    <property type="term" value="F:phosphorelay sensor kinase activity"/>
    <property type="evidence" value="ECO:0007669"/>
    <property type="project" value="InterPro"/>
</dbReference>
<dbReference type="SMART" id="SM00342">
    <property type="entry name" value="HTH_ARAC"/>
    <property type="match status" value="1"/>
</dbReference>
<organism evidence="11 12">
    <name type="scientific">Wenyingzhuangia fucanilytica</name>
    <dbReference type="NCBI Taxonomy" id="1790137"/>
    <lineage>
        <taxon>Bacteria</taxon>
        <taxon>Pseudomonadati</taxon>
        <taxon>Bacteroidota</taxon>
        <taxon>Flavobacteriia</taxon>
        <taxon>Flavobacteriales</taxon>
        <taxon>Flavobacteriaceae</taxon>
        <taxon>Wenyingzhuangia</taxon>
    </lineage>
</organism>
<dbReference type="SUPFAM" id="SSF55874">
    <property type="entry name" value="ATPase domain of HSP90 chaperone/DNA topoisomerase II/histidine kinase"/>
    <property type="match status" value="1"/>
</dbReference>
<evidence type="ECO:0000313" key="11">
    <source>
        <dbReference type="EMBL" id="ANW96122.1"/>
    </source>
</evidence>
<dbReference type="OrthoDB" id="9809670at2"/>
<dbReference type="InterPro" id="IPR003594">
    <property type="entry name" value="HATPase_dom"/>
</dbReference>
<accession>A0A1B1Y5R2</accession>
<dbReference type="Pfam" id="PF00512">
    <property type="entry name" value="HisKA"/>
    <property type="match status" value="1"/>
</dbReference>
<reference evidence="11 12" key="1">
    <citation type="submission" date="2016-02" db="EMBL/GenBank/DDBJ databases">
        <authorList>
            <person name="Wen L."/>
            <person name="He K."/>
            <person name="Yang H."/>
        </authorList>
    </citation>
    <scope>NUCLEOTIDE SEQUENCE [LARGE SCALE GENOMIC DNA]</scope>
    <source>
        <strain evidence="11 12">CZ1127</strain>
    </source>
</reference>
<dbReference type="InterPro" id="IPR013783">
    <property type="entry name" value="Ig-like_fold"/>
</dbReference>
<feature type="domain" description="Histidine kinase" evidence="9">
    <location>
        <begin position="874"/>
        <end position="1093"/>
    </location>
</feature>
<dbReference type="Pfam" id="PF07494">
    <property type="entry name" value="Reg_prop"/>
    <property type="match status" value="4"/>
</dbReference>
<dbReference type="Gene3D" id="1.10.287.130">
    <property type="match status" value="1"/>
</dbReference>
<dbReference type="KEGG" id="wfu:AXE80_07455"/>
<evidence type="ECO:0000259" key="8">
    <source>
        <dbReference type="PROSITE" id="PS01124"/>
    </source>
</evidence>
<evidence type="ECO:0000256" key="5">
    <source>
        <dbReference type="ARBA" id="ARBA00023163"/>
    </source>
</evidence>
<dbReference type="Gene3D" id="1.10.10.60">
    <property type="entry name" value="Homeodomain-like"/>
    <property type="match status" value="2"/>
</dbReference>
<evidence type="ECO:0000256" key="4">
    <source>
        <dbReference type="ARBA" id="ARBA00023015"/>
    </source>
</evidence>
<dbReference type="InterPro" id="IPR003661">
    <property type="entry name" value="HisK_dim/P_dom"/>
</dbReference>
<dbReference type="Pfam" id="PF00072">
    <property type="entry name" value="Response_reg"/>
    <property type="match status" value="1"/>
</dbReference>
<feature type="domain" description="Response regulatory" evidence="10">
    <location>
        <begin position="1132"/>
        <end position="1247"/>
    </location>
</feature>
<dbReference type="GO" id="GO:0043565">
    <property type="term" value="F:sequence-specific DNA binding"/>
    <property type="evidence" value="ECO:0007669"/>
    <property type="project" value="InterPro"/>
</dbReference>
<feature type="modified residue" description="4-aspartylphosphate" evidence="6">
    <location>
        <position position="1180"/>
    </location>
</feature>
<name>A0A1B1Y5R2_9FLAO</name>
<evidence type="ECO:0000259" key="9">
    <source>
        <dbReference type="PROSITE" id="PS50109"/>
    </source>
</evidence>
<dbReference type="Gene3D" id="2.60.40.10">
    <property type="entry name" value="Immunoglobulins"/>
    <property type="match status" value="1"/>
</dbReference>
<evidence type="ECO:0000256" key="1">
    <source>
        <dbReference type="ARBA" id="ARBA00000085"/>
    </source>
</evidence>
<keyword evidence="7" id="KW-0812">Transmembrane</keyword>
<dbReference type="PROSITE" id="PS01124">
    <property type="entry name" value="HTH_ARAC_FAMILY_2"/>
    <property type="match status" value="1"/>
</dbReference>
<evidence type="ECO:0000259" key="10">
    <source>
        <dbReference type="PROSITE" id="PS50110"/>
    </source>
</evidence>
<dbReference type="Gene3D" id="3.40.50.2300">
    <property type="match status" value="1"/>
</dbReference>
<dbReference type="InterPro" id="IPR036097">
    <property type="entry name" value="HisK_dim/P_sf"/>
</dbReference>
<evidence type="ECO:0000256" key="3">
    <source>
        <dbReference type="ARBA" id="ARBA00022553"/>
    </source>
</evidence>
<dbReference type="InterPro" id="IPR009057">
    <property type="entry name" value="Homeodomain-like_sf"/>
</dbReference>
<dbReference type="InterPro" id="IPR011006">
    <property type="entry name" value="CheY-like_superfamily"/>
</dbReference>
<dbReference type="Gene3D" id="2.130.10.10">
    <property type="entry name" value="YVTN repeat-like/Quinoprotein amine dehydrogenase"/>
    <property type="match status" value="4"/>
</dbReference>
<dbReference type="InterPro" id="IPR005467">
    <property type="entry name" value="His_kinase_dom"/>
</dbReference>
<dbReference type="Gene3D" id="3.30.565.10">
    <property type="entry name" value="Histidine kinase-like ATPase, C-terminal domain"/>
    <property type="match status" value="1"/>
</dbReference>
<dbReference type="SUPFAM" id="SSF101898">
    <property type="entry name" value="NHL repeat"/>
    <property type="match status" value="1"/>
</dbReference>
<dbReference type="SUPFAM" id="SSF47384">
    <property type="entry name" value="Homodimeric domain of signal transducing histidine kinase"/>
    <property type="match status" value="1"/>
</dbReference>
<keyword evidence="5" id="KW-0804">Transcription</keyword>
<dbReference type="SMART" id="SM00388">
    <property type="entry name" value="HisKA"/>
    <property type="match status" value="1"/>
</dbReference>
<feature type="domain" description="HTH araC/xylS-type" evidence="8">
    <location>
        <begin position="1279"/>
        <end position="1379"/>
    </location>
</feature>
<dbReference type="GO" id="GO:0003700">
    <property type="term" value="F:DNA-binding transcription factor activity"/>
    <property type="evidence" value="ECO:0007669"/>
    <property type="project" value="InterPro"/>
</dbReference>
<feature type="transmembrane region" description="Helical" evidence="7">
    <location>
        <begin position="820"/>
        <end position="842"/>
    </location>
</feature>
<dbReference type="InterPro" id="IPR011123">
    <property type="entry name" value="Y_Y_Y"/>
</dbReference>
<dbReference type="InterPro" id="IPR011110">
    <property type="entry name" value="Reg_prop"/>
</dbReference>
<proteinExistence type="predicted"/>
<dbReference type="RefSeq" id="WP_068825923.1">
    <property type="nucleotide sequence ID" value="NZ_CP014224.1"/>
</dbReference>
<dbReference type="Pfam" id="PF12833">
    <property type="entry name" value="HTH_18"/>
    <property type="match status" value="1"/>
</dbReference>
<dbReference type="InterPro" id="IPR015943">
    <property type="entry name" value="WD40/YVTN_repeat-like_dom_sf"/>
</dbReference>
<dbReference type="PRINTS" id="PR00344">
    <property type="entry name" value="BCTRLSENSOR"/>
</dbReference>
<dbReference type="Pfam" id="PF02518">
    <property type="entry name" value="HATPase_c"/>
    <property type="match status" value="1"/>
</dbReference>
<dbReference type="SMART" id="SM00387">
    <property type="entry name" value="HATPase_c"/>
    <property type="match status" value="1"/>
</dbReference>
<keyword evidence="4" id="KW-0805">Transcription regulation</keyword>
<dbReference type="InterPro" id="IPR004358">
    <property type="entry name" value="Sig_transdc_His_kin-like_C"/>
</dbReference>
<keyword evidence="7" id="KW-1133">Transmembrane helix</keyword>
<sequence length="1381" mass="158748">MTHKPIYFLFLFLLLNYNYAQEKQVKYSNQRIESFNNKHGFYQNTINTIVSDNNGYLWIATPNGLVKYDGYSFEYFYNNQSDTESLPSNYISNLLTDSQGKLWIGTREGLCVYLTDKEQFMTVNTSVENETFIKEDANNRIWVGDFNKIDVFNAVINDEGKVEKIAEINLEKVLNGATITDIDFLSNSELLVATTQKIFKIDFNDKENYSIGVIELNIKENIGKIKNILKVNNSIWIGTNSGLFHTFYENGQLLTLGTYFAEDLGAFNKKRDIIALYLDKKKNIWIGTKNNGVLKYDSKNRDFTSFKYDSKYKNVITSNRVNCFYEDDFGVMWIGTAQGGLNKFDQNQKDFQNYSHNAYDDKSLSSNLITDITEDNTGRIWLSFFGSTICKTEEKVDLSTGKRISFNRLEKQLGSLKNQWVLCLYQDFKGYWWIGTNKDVYLYDEKNNNLKKVLIERNQGNTTSLIFNRVIKQVNSDQIILGGPQVLRLDNPWESILKGNPIKVEKELFNIGKNNQINDYVKDSYGNHWFASSKGLYRVVDNNNEWSIKNYFTISSSPKELSLSYNYIFNIHIDTHKNVWLGTFGGGLMKVALNKKGQPQNIKSYHREDGLHDEVIYGILEDNQEKLWLSTDMGICVLNLKDESFNFYDVNDGILGNNFRQSAFLKTKNGTMLMGGVDGLTIFNPEQIVKNENEPKILISRLKINNQPIVPGEKVNGNIILKKSISDTEKLIVEHSNRNISLDIIVHHSVTPNKNKIAYKLEGVNKDWIEVEGGKTTATYTNLSPGTYKFLYKGANGDGVWTTTTSDFLIKVLAPWYLRWWSIGFLIIVILAFLYGVFQYFVRLEKLNQKLKFEQLEKERVREMNQAKLRFFTNISHDFKTPLSLIIGPLEKIADQYQSTENKKYFGIIQNNILRLQRLIDQLIAYRKAETGHLELNYSKVSLGDLLYPLMDAFDEYAQQSLFNFYYKIDQPNKILALDIDKTERVLLNLFSNAVKYSNLDKEISIDARIEEENNEELLVVKVINSGTGIPPEKIDRIFDRFYRGVDDKNDWSGTGIGLALCKSLIELMNGSISVISNNQDKTVFRISLPIVDNGEYVHEEELDKYKKIVTDWLPSELETIQDDFVDTSRPSILIVDDEQDVRTFLYEAFKNDYNVILAIDGEDAIKKVNEAPPQLIISDVMMPKLDGYELCEKIKSNSELCHIPIILLTAIGDNFKKLEGLESGADDYIVKPFSIKYLEVRVKKLIENKQRVFEYFSRNSFLPKDSLISSSKDKQFLESINVSIEKNMSNSGFGVEELATDIGMSTSHFYRKLKELTGQAPNAYLRNFRLQKAAELLTINKNLTAADVMFEIGIESKSYYSSAFKKIHGVSPSEFVKKND</sequence>